<keyword evidence="21" id="KW-1185">Reference proteome</keyword>
<keyword evidence="7" id="KW-0677">Repeat</keyword>
<comment type="subcellular location">
    <subcellularLocation>
        <location evidence="1">Cell membrane</location>
        <topology evidence="1">Single-pass type I membrane protein</topology>
    </subcellularLocation>
</comment>
<dbReference type="InterPro" id="IPR003598">
    <property type="entry name" value="Ig_sub2"/>
</dbReference>
<evidence type="ECO:0000256" key="19">
    <source>
        <dbReference type="SAM" id="SignalP"/>
    </source>
</evidence>
<keyword evidence="9 18" id="KW-1133">Transmembrane helix</keyword>
<keyword evidence="3" id="KW-1003">Cell membrane</keyword>
<evidence type="ECO:0000259" key="20">
    <source>
        <dbReference type="PROSITE" id="PS50835"/>
    </source>
</evidence>
<dbReference type="Gene3D" id="2.60.40.10">
    <property type="entry name" value="Immunoglobulins"/>
    <property type="match status" value="4"/>
</dbReference>
<dbReference type="FunFam" id="2.60.40.10:FF:001253">
    <property type="entry name" value="T-cell surface glycoprotein CD4"/>
    <property type="match status" value="1"/>
</dbReference>
<dbReference type="PANTHER" id="PTHR11422">
    <property type="entry name" value="T-CELL SURFACE GLYCOPROTEIN CD4"/>
    <property type="match status" value="1"/>
</dbReference>
<evidence type="ECO:0000256" key="1">
    <source>
        <dbReference type="ARBA" id="ARBA00004251"/>
    </source>
</evidence>
<dbReference type="CDD" id="cd22570">
    <property type="entry name" value="CD4_CD"/>
    <property type="match status" value="1"/>
</dbReference>
<dbReference type="Pfam" id="PF09191">
    <property type="entry name" value="CD4-extracel"/>
    <property type="match status" value="1"/>
</dbReference>
<dbReference type="FunCoup" id="A0A7E6D1T7">
    <property type="interactions" value="332"/>
</dbReference>
<evidence type="ECO:0000256" key="5">
    <source>
        <dbReference type="ARBA" id="ARBA00022692"/>
    </source>
</evidence>
<evidence type="ECO:0000256" key="7">
    <source>
        <dbReference type="ARBA" id="ARBA00022737"/>
    </source>
</evidence>
<evidence type="ECO:0000256" key="8">
    <source>
        <dbReference type="ARBA" id="ARBA00022859"/>
    </source>
</evidence>
<dbReference type="AlphaFoldDB" id="A0A7E6D1T7"/>
<dbReference type="SUPFAM" id="SSF48726">
    <property type="entry name" value="Immunoglobulin"/>
    <property type="match status" value="4"/>
</dbReference>
<evidence type="ECO:0000256" key="4">
    <source>
        <dbReference type="ARBA" id="ARBA00022553"/>
    </source>
</evidence>
<feature type="signal peptide" evidence="19">
    <location>
        <begin position="1"/>
        <end position="26"/>
    </location>
</feature>
<evidence type="ECO:0000256" key="11">
    <source>
        <dbReference type="ARBA" id="ARBA00023136"/>
    </source>
</evidence>
<keyword evidence="16" id="KW-0393">Immunoglobulin domain</keyword>
<dbReference type="InterPro" id="IPR021963">
    <property type="entry name" value="Tcell_CD4_Cterm"/>
</dbReference>
<dbReference type="FunFam" id="1.20.5.900:FF:000001">
    <property type="entry name" value="T-cell surface glycoprotein CD4"/>
    <property type="match status" value="1"/>
</dbReference>
<dbReference type="GO" id="GO:0015026">
    <property type="term" value="F:coreceptor activity"/>
    <property type="evidence" value="ECO:0007669"/>
    <property type="project" value="InterPro"/>
</dbReference>
<keyword evidence="12" id="KW-0564">Palmitate</keyword>
<evidence type="ECO:0000256" key="12">
    <source>
        <dbReference type="ARBA" id="ARBA00023139"/>
    </source>
</evidence>
<dbReference type="CTD" id="920"/>
<dbReference type="OrthoDB" id="8657369at2759"/>
<dbReference type="InParanoid" id="A0A7E6D1T7"/>
<evidence type="ECO:0000256" key="6">
    <source>
        <dbReference type="ARBA" id="ARBA00022729"/>
    </source>
</evidence>
<keyword evidence="13" id="KW-1015">Disulfide bond</keyword>
<dbReference type="GO" id="GO:0002250">
    <property type="term" value="P:adaptive immune response"/>
    <property type="evidence" value="ECO:0007669"/>
    <property type="project" value="UniProtKB-KW"/>
</dbReference>
<sequence>MNQGISCRHLRLLLQLALLLPGITQGIEVVLGKVGSTVELSCQGTEKKNVQFNWKYPTGIKILGRSPWSSGFVTGTTKINKRVDSKKYLWDHGSFPLIINNLEMSDTGTYVCEVENTPKRVVELWVFRLNSSSNTYSSIRLLAGQSLTLTLDKPPNSHPWVEWKGPGNKKRGDDKSLSLPRLGLQDSGSWTCTVSQNEKTLVFDINILVLAFQEVSNTFYTKVGEPVVFSFPLTFEDENLKGELRWQEEGAPSLQSWVTFSLENRKVSVVKNRQVRKIQVKETLPLQFSLLKASPQDAGSGNLTLSLRQGQLHQKVNLVMMRMNESQDQLTCEMLGPSSPKLRLSWRLNNQSAKFLSQQKLVKVLNPEAGVWQCLLSDNNKVLLESKVEVSSSALTQAWPKLLAIALGAVAGFLIFTGFCIFCCVRCWRQRRQAERMSQIKRLLSEKKTCQCPHRLQKTRHLI</sequence>
<dbReference type="GO" id="GO:0009897">
    <property type="term" value="C:external side of plasma membrane"/>
    <property type="evidence" value="ECO:0007669"/>
    <property type="project" value="UniProtKB-ARBA"/>
</dbReference>
<evidence type="ECO:0000256" key="13">
    <source>
        <dbReference type="ARBA" id="ARBA00023157"/>
    </source>
</evidence>
<dbReference type="SMART" id="SM00406">
    <property type="entry name" value="IGv"/>
    <property type="match status" value="1"/>
</dbReference>
<accession>A0A7E6D1T7</accession>
<dbReference type="Proteomes" id="UP000504628">
    <property type="component" value="Chromosome 2"/>
</dbReference>
<keyword evidence="5 18" id="KW-0812">Transmembrane</keyword>
<evidence type="ECO:0000313" key="22">
    <source>
        <dbReference type="RefSeq" id="XP_035873235.1"/>
    </source>
</evidence>
<dbReference type="Pfam" id="PF12104">
    <property type="entry name" value="Tcell_CD4_C"/>
    <property type="match status" value="1"/>
</dbReference>
<dbReference type="InterPro" id="IPR036179">
    <property type="entry name" value="Ig-like_dom_sf"/>
</dbReference>
<keyword evidence="4" id="KW-0597">Phosphoprotein</keyword>
<keyword evidence="14" id="KW-0325">Glycoprotein</keyword>
<dbReference type="Gene3D" id="1.20.5.900">
    <property type="entry name" value="transmembrane domain of human cd4"/>
    <property type="match status" value="1"/>
</dbReference>
<dbReference type="KEGG" id="pdic:114513512"/>
<keyword evidence="10" id="KW-1064">Adaptive immunity</keyword>
<dbReference type="PANTHER" id="PTHR11422:SF0">
    <property type="entry name" value="T-CELL SURFACE GLYCOPROTEIN CD4"/>
    <property type="match status" value="1"/>
</dbReference>
<keyword evidence="6 19" id="KW-0732">Signal</keyword>
<name>A0A7E6D1T7_9CHIR</name>
<evidence type="ECO:0000256" key="10">
    <source>
        <dbReference type="ARBA" id="ARBA00023130"/>
    </source>
</evidence>
<dbReference type="RefSeq" id="XP_035873235.1">
    <property type="nucleotide sequence ID" value="XM_036017342.1"/>
</dbReference>
<feature type="domain" description="Ig-like" evidence="20">
    <location>
        <begin position="21"/>
        <end position="123"/>
    </location>
</feature>
<dbReference type="GeneID" id="114513512"/>
<dbReference type="InterPro" id="IPR000973">
    <property type="entry name" value="CD4"/>
</dbReference>
<dbReference type="InterPro" id="IPR013783">
    <property type="entry name" value="Ig-like_fold"/>
</dbReference>
<feature type="transmembrane region" description="Helical" evidence="18">
    <location>
        <begin position="402"/>
        <end position="428"/>
    </location>
</feature>
<evidence type="ECO:0000256" key="14">
    <source>
        <dbReference type="ARBA" id="ARBA00023180"/>
    </source>
</evidence>
<dbReference type="InterPro" id="IPR008424">
    <property type="entry name" value="Ig_C2-set"/>
</dbReference>
<dbReference type="GO" id="GO:0050863">
    <property type="term" value="P:regulation of T cell activation"/>
    <property type="evidence" value="ECO:0007669"/>
    <property type="project" value="UniProtKB-ARBA"/>
</dbReference>
<evidence type="ECO:0000256" key="18">
    <source>
        <dbReference type="SAM" id="Phobius"/>
    </source>
</evidence>
<dbReference type="Pfam" id="PF00047">
    <property type="entry name" value="ig"/>
    <property type="match status" value="1"/>
</dbReference>
<dbReference type="PROSITE" id="PS50835">
    <property type="entry name" value="IG_LIKE"/>
    <property type="match status" value="2"/>
</dbReference>
<dbReference type="GO" id="GO:0002684">
    <property type="term" value="P:positive regulation of immune system process"/>
    <property type="evidence" value="ECO:0007669"/>
    <property type="project" value="UniProtKB-ARBA"/>
</dbReference>
<gene>
    <name evidence="22" type="primary">CD4</name>
</gene>
<evidence type="ECO:0000313" key="21">
    <source>
        <dbReference type="Proteomes" id="UP000504628"/>
    </source>
</evidence>
<evidence type="ECO:0000256" key="16">
    <source>
        <dbReference type="ARBA" id="ARBA00023319"/>
    </source>
</evidence>
<dbReference type="Pfam" id="PF05790">
    <property type="entry name" value="C2-set"/>
    <property type="match status" value="2"/>
</dbReference>
<proteinExistence type="predicted"/>
<evidence type="ECO:0000256" key="3">
    <source>
        <dbReference type="ARBA" id="ARBA00022475"/>
    </source>
</evidence>
<dbReference type="SMART" id="SM00409">
    <property type="entry name" value="IG"/>
    <property type="match status" value="3"/>
</dbReference>
<dbReference type="InterPro" id="IPR003599">
    <property type="entry name" value="Ig_sub"/>
</dbReference>
<dbReference type="InterPro" id="IPR015274">
    <property type="entry name" value="CD4-extracel"/>
</dbReference>
<evidence type="ECO:0000256" key="17">
    <source>
        <dbReference type="ARBA" id="ARBA00029974"/>
    </source>
</evidence>
<dbReference type="GO" id="GO:0051240">
    <property type="term" value="P:positive regulation of multicellular organismal process"/>
    <property type="evidence" value="ECO:0007669"/>
    <property type="project" value="UniProtKB-ARBA"/>
</dbReference>
<dbReference type="InterPro" id="IPR013106">
    <property type="entry name" value="Ig_V-set"/>
</dbReference>
<dbReference type="InterPro" id="IPR007110">
    <property type="entry name" value="Ig-like_dom"/>
</dbReference>
<keyword evidence="11 18" id="KW-0472">Membrane</keyword>
<evidence type="ECO:0000256" key="9">
    <source>
        <dbReference type="ARBA" id="ARBA00022989"/>
    </source>
</evidence>
<reference evidence="22" key="1">
    <citation type="submission" date="2025-08" db="UniProtKB">
        <authorList>
            <consortium name="RefSeq"/>
        </authorList>
    </citation>
    <scope>IDENTIFICATION</scope>
    <source>
        <tissue evidence="22">Muscle</tissue>
    </source>
</reference>
<evidence type="ECO:0000256" key="2">
    <source>
        <dbReference type="ARBA" id="ARBA00016522"/>
    </source>
</evidence>
<keyword evidence="8" id="KW-0391">Immunity</keyword>
<protein>
    <recommendedName>
        <fullName evidence="2">T-cell surface glycoprotein CD4</fullName>
    </recommendedName>
    <alternativeName>
        <fullName evidence="17">T-cell surface antigen T4/Leu-3</fullName>
    </alternativeName>
</protein>
<dbReference type="GO" id="GO:0007155">
    <property type="term" value="P:cell adhesion"/>
    <property type="evidence" value="ECO:0007669"/>
    <property type="project" value="InterPro"/>
</dbReference>
<keyword evidence="15" id="KW-0449">Lipoprotein</keyword>
<dbReference type="SMART" id="SM00408">
    <property type="entry name" value="IGc2"/>
    <property type="match status" value="2"/>
</dbReference>
<feature type="domain" description="Ig-like" evidence="20">
    <location>
        <begin position="295"/>
        <end position="391"/>
    </location>
</feature>
<dbReference type="FunFam" id="2.60.40.10:FF:001221">
    <property type="entry name" value="T-cell surface glycoprotein CD4"/>
    <property type="match status" value="1"/>
</dbReference>
<feature type="chain" id="PRO_5028817273" description="T-cell surface glycoprotein CD4" evidence="19">
    <location>
        <begin position="27"/>
        <end position="463"/>
    </location>
</feature>
<dbReference type="InterPro" id="IPR013151">
    <property type="entry name" value="Immunoglobulin_dom"/>
</dbReference>
<dbReference type="PRINTS" id="PR00692">
    <property type="entry name" value="CD4TCANTIGEN"/>
</dbReference>
<organism evidence="21 22">
    <name type="scientific">Phyllostomus discolor</name>
    <name type="common">pale spear-nosed bat</name>
    <dbReference type="NCBI Taxonomy" id="89673"/>
    <lineage>
        <taxon>Eukaryota</taxon>
        <taxon>Metazoa</taxon>
        <taxon>Chordata</taxon>
        <taxon>Craniata</taxon>
        <taxon>Vertebrata</taxon>
        <taxon>Euteleostomi</taxon>
        <taxon>Mammalia</taxon>
        <taxon>Eutheria</taxon>
        <taxon>Laurasiatheria</taxon>
        <taxon>Chiroptera</taxon>
        <taxon>Yangochiroptera</taxon>
        <taxon>Phyllostomidae</taxon>
        <taxon>Phyllostominae</taxon>
        <taxon>Phyllostomus</taxon>
    </lineage>
</organism>
<evidence type="ECO:0000256" key="15">
    <source>
        <dbReference type="ARBA" id="ARBA00023288"/>
    </source>
</evidence>
<dbReference type="FunFam" id="2.60.40.10:FF:001105">
    <property type="entry name" value="T-cell surface glycoprotein CD4"/>
    <property type="match status" value="1"/>
</dbReference>